<reference evidence="1 2" key="1">
    <citation type="journal article" date="2016" name="Nat. Commun.">
        <title>Thousands of microbial genomes shed light on interconnected biogeochemical processes in an aquifer system.</title>
        <authorList>
            <person name="Anantharaman K."/>
            <person name="Brown C.T."/>
            <person name="Hug L.A."/>
            <person name="Sharon I."/>
            <person name="Castelle C.J."/>
            <person name="Probst A.J."/>
            <person name="Thomas B.C."/>
            <person name="Singh A."/>
            <person name="Wilkins M.J."/>
            <person name="Karaoz U."/>
            <person name="Brodie E.L."/>
            <person name="Williams K.H."/>
            <person name="Hubbard S.S."/>
            <person name="Banfield J.F."/>
        </authorList>
    </citation>
    <scope>NUCLEOTIDE SEQUENCE [LARGE SCALE GENOMIC DNA]</scope>
</reference>
<accession>A0A1F7UYR5</accession>
<name>A0A1F7UYR5_9BACT</name>
<organism evidence="1 2">
    <name type="scientific">Candidatus Uhrbacteria bacterium RIFCSPLOWO2_01_FULL_53_9</name>
    <dbReference type="NCBI Taxonomy" id="1802403"/>
    <lineage>
        <taxon>Bacteria</taxon>
        <taxon>Candidatus Uhriibacteriota</taxon>
    </lineage>
</organism>
<protein>
    <submittedName>
        <fullName evidence="1">Uncharacterized protein</fullName>
    </submittedName>
</protein>
<dbReference type="EMBL" id="MGEL01000015">
    <property type="protein sequence ID" value="OGL83412.1"/>
    <property type="molecule type" value="Genomic_DNA"/>
</dbReference>
<gene>
    <name evidence="1" type="ORF">A3B32_00415</name>
</gene>
<dbReference type="Proteomes" id="UP000176932">
    <property type="component" value="Unassembled WGS sequence"/>
</dbReference>
<dbReference type="AlphaFoldDB" id="A0A1F7UYR5"/>
<evidence type="ECO:0000313" key="1">
    <source>
        <dbReference type="EMBL" id="OGL83412.1"/>
    </source>
</evidence>
<evidence type="ECO:0000313" key="2">
    <source>
        <dbReference type="Proteomes" id="UP000176932"/>
    </source>
</evidence>
<proteinExistence type="predicted"/>
<comment type="caution">
    <text evidence="1">The sequence shown here is derived from an EMBL/GenBank/DDBJ whole genome shotgun (WGS) entry which is preliminary data.</text>
</comment>
<sequence length="252" mass="29513">MVDRFSLLDKGVIKRLAQWMLKQDLLTLNAVTVFENALVLTVDMDFFLAHPEITPLEMREGFARGLLFGYVQKNPTVMAATGLALVRALAAVPEQVLRKIAGDVQERKRFVMFLDHLIYEEKVYDTAEFVALRDALEPELFAFLVLSEEIRMRWTRYTTERSDPDYGVFEPRWGTWRQYDLLPRLHPAFGSKDVADEAYRLHSEFEVLDWYAEGDRGSSWAEEYRRVRAAFYRRMHGRKPRCVEDDDDEDSD</sequence>